<evidence type="ECO:0000256" key="7">
    <source>
        <dbReference type="ARBA" id="ARBA00022840"/>
    </source>
</evidence>
<dbReference type="InterPro" id="IPR027417">
    <property type="entry name" value="P-loop_NTPase"/>
</dbReference>
<dbReference type="CDD" id="cd02020">
    <property type="entry name" value="CMPK"/>
    <property type="match status" value="1"/>
</dbReference>
<keyword evidence="4 10" id="KW-0808">Transferase</keyword>
<dbReference type="GO" id="GO:0005524">
    <property type="term" value="F:ATP binding"/>
    <property type="evidence" value="ECO:0007669"/>
    <property type="project" value="UniProtKB-UniRule"/>
</dbReference>
<keyword evidence="7 10" id="KW-0067">ATP-binding</keyword>
<evidence type="ECO:0000256" key="5">
    <source>
        <dbReference type="ARBA" id="ARBA00022741"/>
    </source>
</evidence>
<dbReference type="GO" id="GO:0036430">
    <property type="term" value="F:CMP kinase activity"/>
    <property type="evidence" value="ECO:0007669"/>
    <property type="project" value="RHEA"/>
</dbReference>
<dbReference type="KEGG" id="sbu:SpiBuddy_1783"/>
<organism evidence="11 12">
    <name type="scientific">Sphaerochaeta globosa (strain ATCC BAA-1886 / DSM 22777 / Buddy)</name>
    <name type="common">Spirochaeta sp. (strain Buddy)</name>
    <dbReference type="NCBI Taxonomy" id="158189"/>
    <lineage>
        <taxon>Bacteria</taxon>
        <taxon>Pseudomonadati</taxon>
        <taxon>Spirochaetota</taxon>
        <taxon>Spirochaetia</taxon>
        <taxon>Spirochaetales</taxon>
        <taxon>Sphaerochaetaceae</taxon>
        <taxon>Sphaerochaeta</taxon>
    </lineage>
</organism>
<evidence type="ECO:0000256" key="1">
    <source>
        <dbReference type="ARBA" id="ARBA00004496"/>
    </source>
</evidence>
<dbReference type="Proteomes" id="UP000008466">
    <property type="component" value="Chromosome"/>
</dbReference>
<comment type="catalytic activity">
    <reaction evidence="9 10">
        <text>CMP + ATP = CDP + ADP</text>
        <dbReference type="Rhea" id="RHEA:11600"/>
        <dbReference type="ChEBI" id="CHEBI:30616"/>
        <dbReference type="ChEBI" id="CHEBI:58069"/>
        <dbReference type="ChEBI" id="CHEBI:60377"/>
        <dbReference type="ChEBI" id="CHEBI:456216"/>
        <dbReference type="EC" id="2.7.4.25"/>
    </reaction>
</comment>
<gene>
    <name evidence="10" type="primary">cmk</name>
    <name evidence="11" type="ordered locus">SpiBuddy_1783</name>
</gene>
<evidence type="ECO:0000256" key="8">
    <source>
        <dbReference type="ARBA" id="ARBA00047615"/>
    </source>
</evidence>
<evidence type="ECO:0000256" key="3">
    <source>
        <dbReference type="ARBA" id="ARBA00022490"/>
    </source>
</evidence>
<dbReference type="GO" id="GO:0036431">
    <property type="term" value="F:dCMP kinase activity"/>
    <property type="evidence" value="ECO:0007669"/>
    <property type="project" value="InterPro"/>
</dbReference>
<dbReference type="InterPro" id="IPR011994">
    <property type="entry name" value="Cytidylate_kinase_dom"/>
</dbReference>
<dbReference type="RefSeq" id="WP_013607456.1">
    <property type="nucleotide sequence ID" value="NC_015152.1"/>
</dbReference>
<evidence type="ECO:0000256" key="10">
    <source>
        <dbReference type="HAMAP-Rule" id="MF_00239"/>
    </source>
</evidence>
<keyword evidence="3 10" id="KW-0963">Cytoplasm</keyword>
<dbReference type="EC" id="2.7.4.25" evidence="10"/>
<accession>F0RWH6</accession>
<dbReference type="SUPFAM" id="SSF52540">
    <property type="entry name" value="P-loop containing nucleoside triphosphate hydrolases"/>
    <property type="match status" value="1"/>
</dbReference>
<feature type="binding site" evidence="10">
    <location>
        <begin position="7"/>
        <end position="15"/>
    </location>
    <ligand>
        <name>ATP</name>
        <dbReference type="ChEBI" id="CHEBI:30616"/>
    </ligand>
</feature>
<name>F0RWH6_SPHGB</name>
<dbReference type="GO" id="GO:0005737">
    <property type="term" value="C:cytoplasm"/>
    <property type="evidence" value="ECO:0007669"/>
    <property type="project" value="UniProtKB-SubCell"/>
</dbReference>
<protein>
    <recommendedName>
        <fullName evidence="10">Cytidylate kinase</fullName>
        <shortName evidence="10">CK</shortName>
        <ecNumber evidence="10">2.7.4.25</ecNumber>
    </recommendedName>
    <alternativeName>
        <fullName evidence="10">Cytidine monophosphate kinase</fullName>
        <shortName evidence="10">CMP kinase</shortName>
    </alternativeName>
</protein>
<comment type="catalytic activity">
    <reaction evidence="8 10">
        <text>dCMP + ATP = dCDP + ADP</text>
        <dbReference type="Rhea" id="RHEA:25094"/>
        <dbReference type="ChEBI" id="CHEBI:30616"/>
        <dbReference type="ChEBI" id="CHEBI:57566"/>
        <dbReference type="ChEBI" id="CHEBI:58593"/>
        <dbReference type="ChEBI" id="CHEBI:456216"/>
        <dbReference type="EC" id="2.7.4.25"/>
    </reaction>
</comment>
<evidence type="ECO:0000313" key="12">
    <source>
        <dbReference type="Proteomes" id="UP000008466"/>
    </source>
</evidence>
<comment type="similarity">
    <text evidence="2 10">Belongs to the cytidylate kinase family. Type 2 subfamily.</text>
</comment>
<evidence type="ECO:0000256" key="4">
    <source>
        <dbReference type="ARBA" id="ARBA00022679"/>
    </source>
</evidence>
<dbReference type="HOGENOM" id="CLU_079959_1_0_12"/>
<evidence type="ECO:0000256" key="6">
    <source>
        <dbReference type="ARBA" id="ARBA00022777"/>
    </source>
</evidence>
<proteinExistence type="inferred from homology"/>
<dbReference type="EMBL" id="CP002541">
    <property type="protein sequence ID" value="ADY13607.1"/>
    <property type="molecule type" value="Genomic_DNA"/>
</dbReference>
<dbReference type="AlphaFoldDB" id="F0RWH6"/>
<dbReference type="Pfam" id="PF13189">
    <property type="entry name" value="Cytidylate_kin2"/>
    <property type="match status" value="1"/>
</dbReference>
<keyword evidence="12" id="KW-1185">Reference proteome</keyword>
<keyword evidence="6 10" id="KW-0418">Kinase</keyword>
<dbReference type="Gene3D" id="3.40.50.300">
    <property type="entry name" value="P-loop containing nucleotide triphosphate hydrolases"/>
    <property type="match status" value="1"/>
</dbReference>
<dbReference type="GO" id="GO:0006220">
    <property type="term" value="P:pyrimidine nucleotide metabolic process"/>
    <property type="evidence" value="ECO:0007669"/>
    <property type="project" value="UniProtKB-UniRule"/>
</dbReference>
<dbReference type="OrthoDB" id="5291502at2"/>
<dbReference type="NCBIfam" id="TIGR02173">
    <property type="entry name" value="cyt_kin_arch"/>
    <property type="match status" value="1"/>
</dbReference>
<evidence type="ECO:0000256" key="9">
    <source>
        <dbReference type="ARBA" id="ARBA00048478"/>
    </source>
</evidence>
<comment type="subcellular location">
    <subcellularLocation>
        <location evidence="1 10">Cytoplasm</location>
    </subcellularLocation>
</comment>
<evidence type="ECO:0000256" key="2">
    <source>
        <dbReference type="ARBA" id="ARBA00011005"/>
    </source>
</evidence>
<keyword evidence="5 10" id="KW-0547">Nucleotide-binding</keyword>
<dbReference type="STRING" id="158189.SpiBuddy_1783"/>
<dbReference type="HAMAP" id="MF_00239">
    <property type="entry name" value="Cytidyl_kinase_type2"/>
    <property type="match status" value="1"/>
</dbReference>
<dbReference type="InterPro" id="IPR011892">
    <property type="entry name" value="Cyt_kin_arch"/>
</dbReference>
<reference evidence="12" key="1">
    <citation type="submission" date="2011-02" db="EMBL/GenBank/DDBJ databases">
        <title>Complete sequence of Spirochaeta sp. Buddy.</title>
        <authorList>
            <person name="Lucas S."/>
            <person name="Copeland A."/>
            <person name="Lapidus A."/>
            <person name="Cheng J.-F."/>
            <person name="Goodwin L."/>
            <person name="Pitluck S."/>
            <person name="Zeytun A."/>
            <person name="Detter J.C."/>
            <person name="Han C."/>
            <person name="Tapia R."/>
            <person name="Land M."/>
            <person name="Hauser L."/>
            <person name="Kyrpides N."/>
            <person name="Ivanova N."/>
            <person name="Mikhailova N."/>
            <person name="Pagani I."/>
            <person name="Ritalahti K.M."/>
            <person name="Loeffler F.E."/>
            <person name="Woyke T."/>
        </authorList>
    </citation>
    <scope>NUCLEOTIDE SEQUENCE [LARGE SCALE GENOMIC DNA]</scope>
    <source>
        <strain evidence="12">ATCC BAA-1886 / DSM 22777 / Buddy</strain>
    </source>
</reference>
<sequence length="174" mass="19719">MRIAISGKSGCGNTTVSQLVAENLGYPMINFTFRTLSEEKGIEFWTFCKMAEESDEFDLEVDKRQVEMALAQPDCVLGSRLAIWMLKQADLKVYLTASSIERARRITQREGGTLSERLEQTQMRDANDSARYLRLYNIDNSDTTVADLVIDTSELEPEQIAALIVKEAKAREKR</sequence>
<evidence type="ECO:0000313" key="11">
    <source>
        <dbReference type="EMBL" id="ADY13607.1"/>
    </source>
</evidence>
<dbReference type="eggNOG" id="COG1102">
    <property type="taxonomic scope" value="Bacteria"/>
</dbReference>